<dbReference type="RefSeq" id="WP_090702439.1">
    <property type="nucleotide sequence ID" value="NZ_FNHH01000007.1"/>
</dbReference>
<evidence type="ECO:0000256" key="2">
    <source>
        <dbReference type="HAMAP-Rule" id="MF_00795"/>
    </source>
</evidence>
<proteinExistence type="inferred from homology"/>
<dbReference type="Gene3D" id="3.20.20.380">
    <property type="entry name" value="Copper homeostasis (CutC) domain"/>
    <property type="match status" value="1"/>
</dbReference>
<protein>
    <recommendedName>
        <fullName evidence="2">PF03932 family protein CutC</fullName>
    </recommendedName>
</protein>
<sequence length="238" mass="26118">MLNNLEICVGSWQSALAAQTGGADRIELCDNLAEGGTTPSYGMLVQCKKLLQIPFFPIIRPRGGDFVYSKNEFEIMKEDVICCREIGCEGIVIGILRKDGSIDTDRCSELIALAGAMQFTFHRAFDRCNDMKGGLEDIIQLGCHRVLTSGGREFAFEGIEVLKSLVLQAGSRISIMPGSGINELNLHAIANETAAYEFHTTAKKLIEYDIDPINGEPYHALETSVENVSKLKEILSLI</sequence>
<dbReference type="AlphaFoldDB" id="A0A1G9QZX6"/>
<dbReference type="InterPro" id="IPR005627">
    <property type="entry name" value="CutC-like"/>
</dbReference>
<dbReference type="Pfam" id="PF03932">
    <property type="entry name" value="CutC"/>
    <property type="match status" value="1"/>
</dbReference>
<dbReference type="FunFam" id="3.20.20.380:FF:000001">
    <property type="entry name" value="Copper homeostasis protein CutC"/>
    <property type="match status" value="1"/>
</dbReference>
<dbReference type="PANTHER" id="PTHR12598">
    <property type="entry name" value="COPPER HOMEOSTASIS PROTEIN CUTC"/>
    <property type="match status" value="1"/>
</dbReference>
<comment type="similarity">
    <text evidence="1 2">Belongs to the CutC family.</text>
</comment>
<dbReference type="InterPro" id="IPR036822">
    <property type="entry name" value="CutC-like_dom_sf"/>
</dbReference>
<dbReference type="GO" id="GO:0005737">
    <property type="term" value="C:cytoplasm"/>
    <property type="evidence" value="ECO:0007669"/>
    <property type="project" value="UniProtKB-SubCell"/>
</dbReference>
<evidence type="ECO:0000313" key="3">
    <source>
        <dbReference type="EMBL" id="SDM16534.1"/>
    </source>
</evidence>
<gene>
    <name evidence="2" type="primary">cutC</name>
    <name evidence="3" type="ORF">SAMN05421813_10730</name>
</gene>
<dbReference type="OrthoDB" id="9815677at2"/>
<dbReference type="SUPFAM" id="SSF110395">
    <property type="entry name" value="CutC-like"/>
    <property type="match status" value="1"/>
</dbReference>
<accession>A0A1G9QZX6</accession>
<keyword evidence="2" id="KW-0963">Cytoplasm</keyword>
<evidence type="ECO:0000256" key="1">
    <source>
        <dbReference type="ARBA" id="ARBA00007768"/>
    </source>
</evidence>
<organism evidence="3 4">
    <name type="scientific">Daejeonella rubra</name>
    <dbReference type="NCBI Taxonomy" id="990371"/>
    <lineage>
        <taxon>Bacteria</taxon>
        <taxon>Pseudomonadati</taxon>
        <taxon>Bacteroidota</taxon>
        <taxon>Sphingobacteriia</taxon>
        <taxon>Sphingobacteriales</taxon>
        <taxon>Sphingobacteriaceae</taxon>
        <taxon>Daejeonella</taxon>
    </lineage>
</organism>
<reference evidence="4" key="1">
    <citation type="submission" date="2016-10" db="EMBL/GenBank/DDBJ databases">
        <authorList>
            <person name="Varghese N."/>
            <person name="Submissions S."/>
        </authorList>
    </citation>
    <scope>NUCLEOTIDE SEQUENCE [LARGE SCALE GENOMIC DNA]</scope>
    <source>
        <strain evidence="4">DSM 24536</strain>
    </source>
</reference>
<dbReference type="HAMAP" id="MF_00795">
    <property type="entry name" value="CutC"/>
    <property type="match status" value="1"/>
</dbReference>
<dbReference type="STRING" id="990371.SAMN05421813_10730"/>
<comment type="caution">
    <text evidence="2">Once thought to be involved in copper homeostasis, experiments in E.coli have shown this is not the case.</text>
</comment>
<dbReference type="Proteomes" id="UP000199226">
    <property type="component" value="Unassembled WGS sequence"/>
</dbReference>
<dbReference type="EMBL" id="FNHH01000007">
    <property type="protein sequence ID" value="SDM16534.1"/>
    <property type="molecule type" value="Genomic_DNA"/>
</dbReference>
<evidence type="ECO:0000313" key="4">
    <source>
        <dbReference type="Proteomes" id="UP000199226"/>
    </source>
</evidence>
<comment type="subcellular location">
    <subcellularLocation>
        <location evidence="2">Cytoplasm</location>
    </subcellularLocation>
</comment>
<dbReference type="GO" id="GO:0005507">
    <property type="term" value="F:copper ion binding"/>
    <property type="evidence" value="ECO:0007669"/>
    <property type="project" value="TreeGrafter"/>
</dbReference>
<dbReference type="PANTHER" id="PTHR12598:SF0">
    <property type="entry name" value="COPPER HOMEOSTASIS PROTEIN CUTC HOMOLOG"/>
    <property type="match status" value="1"/>
</dbReference>
<name>A0A1G9QZX6_9SPHI</name>
<keyword evidence="4" id="KW-1185">Reference proteome</keyword>